<protein>
    <submittedName>
        <fullName evidence="2">Molybdenum cofactor synthesis domain-containing protein</fullName>
    </submittedName>
</protein>
<dbReference type="CDD" id="cd00885">
    <property type="entry name" value="cinA"/>
    <property type="match status" value="1"/>
</dbReference>
<feature type="domain" description="MoaB/Mog" evidence="1">
    <location>
        <begin position="18"/>
        <end position="180"/>
    </location>
</feature>
<dbReference type="SUPFAM" id="SSF53218">
    <property type="entry name" value="Molybdenum cofactor biosynthesis proteins"/>
    <property type="match status" value="1"/>
</dbReference>
<dbReference type="SMART" id="SM00852">
    <property type="entry name" value="MoCF_biosynth"/>
    <property type="match status" value="1"/>
</dbReference>
<organism evidence="2 3">
    <name type="scientific">Rhizobium miluonense</name>
    <dbReference type="NCBI Taxonomy" id="411945"/>
    <lineage>
        <taxon>Bacteria</taxon>
        <taxon>Pseudomonadati</taxon>
        <taxon>Pseudomonadota</taxon>
        <taxon>Alphaproteobacteria</taxon>
        <taxon>Hyphomicrobiales</taxon>
        <taxon>Rhizobiaceae</taxon>
        <taxon>Rhizobium/Agrobacterium group</taxon>
        <taxon>Rhizobium</taxon>
    </lineage>
</organism>
<dbReference type="InterPro" id="IPR050101">
    <property type="entry name" value="CinA"/>
</dbReference>
<dbReference type="Pfam" id="PF00994">
    <property type="entry name" value="MoCF_biosynth"/>
    <property type="match status" value="1"/>
</dbReference>
<evidence type="ECO:0000259" key="1">
    <source>
        <dbReference type="SMART" id="SM00852"/>
    </source>
</evidence>
<dbReference type="STRING" id="411945.GA0061102_1004145"/>
<accession>A0A1C3ULH7</accession>
<evidence type="ECO:0000313" key="3">
    <source>
        <dbReference type="Proteomes" id="UP000199435"/>
    </source>
</evidence>
<dbReference type="AlphaFoldDB" id="A0A1C3ULH7"/>
<dbReference type="InterPro" id="IPR056596">
    <property type="entry name" value="FLAD1_M"/>
</dbReference>
<proteinExistence type="predicted"/>
<dbReference type="PANTHER" id="PTHR13939:SF0">
    <property type="entry name" value="NMN AMIDOHYDROLASE-LIKE PROTEIN YFAY"/>
    <property type="match status" value="1"/>
</dbReference>
<name>A0A1C3ULH7_9HYPH</name>
<evidence type="ECO:0000313" key="2">
    <source>
        <dbReference type="EMBL" id="SCB16289.1"/>
    </source>
</evidence>
<reference evidence="3" key="1">
    <citation type="submission" date="2016-08" db="EMBL/GenBank/DDBJ databases">
        <authorList>
            <person name="Varghese N."/>
            <person name="Submissions Spin"/>
        </authorList>
    </citation>
    <scope>NUCLEOTIDE SEQUENCE [LARGE SCALE GENOMIC DNA]</scope>
    <source>
        <strain evidence="3">HAMBI 2971</strain>
    </source>
</reference>
<keyword evidence="3" id="KW-1185">Reference proteome</keyword>
<dbReference type="Pfam" id="PF24102">
    <property type="entry name" value="FLAD1_M"/>
    <property type="match status" value="1"/>
</dbReference>
<dbReference type="InterPro" id="IPR036425">
    <property type="entry name" value="MoaB/Mog-like_dom_sf"/>
</dbReference>
<sequence>MRIFLDVFMSNETIVTAAMLAIGDELLSGRTKDKNIGHLADVLLLAGIDLKEVRIVADDEDAIVSALNALRSQYDYVFTSGGIGPTHDDITADAIAKAFGVPCEHDAEAMRLMGEMYARREMEFTEARQRMARMPLGSKHIANPVSTAPGFNIGNVYVMAGVPQVFQAMLDNVIPTLKTGARVLSTAISCPYGEGEIGTPLGLIQKAHPDTSIGSYPRYVGQFFSTEIVVRGRSAELVENVAAEVRAMIETIRQSKAKENQSAEA</sequence>
<dbReference type="Proteomes" id="UP000199435">
    <property type="component" value="Unassembled WGS sequence"/>
</dbReference>
<dbReference type="Gene3D" id="3.40.980.10">
    <property type="entry name" value="MoaB/Mog-like domain"/>
    <property type="match status" value="1"/>
</dbReference>
<gene>
    <name evidence="2" type="ORF">GA0061102_1004145</name>
</gene>
<dbReference type="EMBL" id="FMAH01000004">
    <property type="protein sequence ID" value="SCB16289.1"/>
    <property type="molecule type" value="Genomic_DNA"/>
</dbReference>
<dbReference type="PANTHER" id="PTHR13939">
    <property type="entry name" value="NICOTINAMIDE-NUCLEOTIDE AMIDOHYDROLASE PNCC"/>
    <property type="match status" value="1"/>
</dbReference>
<dbReference type="InterPro" id="IPR001453">
    <property type="entry name" value="MoaB/Mog_dom"/>
</dbReference>